<dbReference type="AlphaFoldDB" id="A0A915DQZ2"/>
<organism evidence="1 2">
    <name type="scientific">Ditylenchus dipsaci</name>
    <dbReference type="NCBI Taxonomy" id="166011"/>
    <lineage>
        <taxon>Eukaryota</taxon>
        <taxon>Metazoa</taxon>
        <taxon>Ecdysozoa</taxon>
        <taxon>Nematoda</taxon>
        <taxon>Chromadorea</taxon>
        <taxon>Rhabditida</taxon>
        <taxon>Tylenchina</taxon>
        <taxon>Tylenchomorpha</taxon>
        <taxon>Sphaerularioidea</taxon>
        <taxon>Anguinidae</taxon>
        <taxon>Anguininae</taxon>
        <taxon>Ditylenchus</taxon>
    </lineage>
</organism>
<dbReference type="WBParaSite" id="jg22714">
    <property type="protein sequence ID" value="jg22714"/>
    <property type="gene ID" value="jg22714"/>
</dbReference>
<evidence type="ECO:0000313" key="2">
    <source>
        <dbReference type="WBParaSite" id="jg22714"/>
    </source>
</evidence>
<proteinExistence type="predicted"/>
<reference evidence="2" key="1">
    <citation type="submission" date="2022-11" db="UniProtKB">
        <authorList>
            <consortium name="WormBaseParasite"/>
        </authorList>
    </citation>
    <scope>IDENTIFICATION</scope>
</reference>
<name>A0A915DQZ2_9BILA</name>
<sequence>MMAVKDENKFRVFQKRSEGLYVCIDCKEAIEDLRPSPLPFLQQKGDRFMLNQGVHFAGCRLRELSELMARDIDRCAREEIEHNPLMKPQDNINKHLHDESMLPDTLNFLSAASHLLANVEKKEQKAAAKRKSLIQLKKMRRVCKRFSVCENSDAVKQISVPVINPAKRNVRTPLAEECEISLLRYKMNHFDVVINNI</sequence>
<protein>
    <submittedName>
        <fullName evidence="2">Uncharacterized protein</fullName>
    </submittedName>
</protein>
<evidence type="ECO:0000313" key="1">
    <source>
        <dbReference type="Proteomes" id="UP000887574"/>
    </source>
</evidence>
<accession>A0A915DQZ2</accession>
<keyword evidence="1" id="KW-1185">Reference proteome</keyword>
<dbReference type="Proteomes" id="UP000887574">
    <property type="component" value="Unplaced"/>
</dbReference>